<accession>A0A212K267</accession>
<proteinExistence type="predicted"/>
<feature type="region of interest" description="Disordered" evidence="2">
    <location>
        <begin position="324"/>
        <end position="478"/>
    </location>
</feature>
<evidence type="ECO:0000259" key="3">
    <source>
        <dbReference type="Pfam" id="PF03432"/>
    </source>
</evidence>
<sequence length="533" mass="59302">MKVFPHGQGAGEGPTRYLVRPDYPGRDERPPEVLRGDPEQTGALIDALDTKWKFTAGVLSWHPEDTVTPEQEQRLMDDFERVAFAGLEPDQRNILWVRHVHADHHELHFVIPRVELSSGKAFNACPPGWQKHFDVLRDLHNHREGWARPDDPARARLHTPEHADLHKARLLRWGKIPGKDDRAEAKEAVHSYLKAGIEQGHIADRVDILQALGEAGLEINRAGKDYITVKEPESGEKLRLKGGIYAEHWKLEFPGRKNEGQDRTGPSGVGNPDPATVQRLAAEFERIVEKRAQYNRGRYPVPTLQLGAERDFALPDDERRLWLEMPASPGHNPVRPDGRDLGQLGRVHPGREQGREPAPGDNRTVGAERDIGSGERQDMGHLQGPGAVPVRGQGLPADAGGLDDHPQRDGRQAGRLAHSEEISHDRTGTHAQKYIAHPGARLDRHAESARRIPGQSPAQPGEPRAGHPAATGENRAIPSRTAGIGAALATLERYTRELGAALVALERLVERQIERIRERERERQRSRGPGMGR</sequence>
<dbReference type="EMBL" id="FLUQ01000002">
    <property type="protein sequence ID" value="SBW05763.1"/>
    <property type="molecule type" value="Genomic_DNA"/>
</dbReference>
<evidence type="ECO:0000256" key="2">
    <source>
        <dbReference type="SAM" id="MobiDB-lite"/>
    </source>
</evidence>
<feature type="compositionally biased region" description="Basic and acidic residues" evidence="2">
    <location>
        <begin position="402"/>
        <end position="428"/>
    </location>
</feature>
<feature type="compositionally biased region" description="Basic and acidic residues" evidence="2">
    <location>
        <begin position="440"/>
        <end position="450"/>
    </location>
</feature>
<dbReference type="InterPro" id="IPR005094">
    <property type="entry name" value="Endonuclease_MobA/VirD2"/>
</dbReference>
<name>A0A212K267_9DELT</name>
<feature type="coiled-coil region" evidence="1">
    <location>
        <begin position="491"/>
        <end position="522"/>
    </location>
</feature>
<organism evidence="4">
    <name type="scientific">uncultured delta proteobacterium</name>
    <dbReference type="NCBI Taxonomy" id="34034"/>
    <lineage>
        <taxon>Bacteria</taxon>
        <taxon>Deltaproteobacteria</taxon>
        <taxon>environmental samples</taxon>
    </lineage>
</organism>
<dbReference type="Pfam" id="PF03432">
    <property type="entry name" value="Relaxase"/>
    <property type="match status" value="1"/>
</dbReference>
<evidence type="ECO:0000313" key="4">
    <source>
        <dbReference type="EMBL" id="SBW05763.1"/>
    </source>
</evidence>
<protein>
    <recommendedName>
        <fullName evidence="3">MobA/VirD2-like nuclease domain-containing protein</fullName>
    </recommendedName>
</protein>
<keyword evidence="1" id="KW-0175">Coiled coil</keyword>
<evidence type="ECO:0000256" key="1">
    <source>
        <dbReference type="SAM" id="Coils"/>
    </source>
</evidence>
<feature type="compositionally biased region" description="Basic and acidic residues" evidence="2">
    <location>
        <begin position="366"/>
        <end position="379"/>
    </location>
</feature>
<dbReference type="AlphaFoldDB" id="A0A212K267"/>
<feature type="compositionally biased region" description="Basic and acidic residues" evidence="2">
    <location>
        <begin position="23"/>
        <end position="38"/>
    </location>
</feature>
<gene>
    <name evidence="4" type="ORF">KL86DPRO_20545</name>
</gene>
<reference evidence="4" key="1">
    <citation type="submission" date="2016-04" db="EMBL/GenBank/DDBJ databases">
        <authorList>
            <person name="Evans L.H."/>
            <person name="Alamgir A."/>
            <person name="Owens N."/>
            <person name="Weber N.D."/>
            <person name="Virtaneva K."/>
            <person name="Barbian K."/>
            <person name="Babar A."/>
            <person name="Rosenke K."/>
        </authorList>
    </citation>
    <scope>NUCLEOTIDE SEQUENCE</scope>
    <source>
        <strain evidence="4">86</strain>
    </source>
</reference>
<feature type="region of interest" description="Disordered" evidence="2">
    <location>
        <begin position="1"/>
        <end position="38"/>
    </location>
</feature>
<feature type="domain" description="MobA/VirD2-like nuclease" evidence="3">
    <location>
        <begin position="51"/>
        <end position="131"/>
    </location>
</feature>
<feature type="region of interest" description="Disordered" evidence="2">
    <location>
        <begin position="255"/>
        <end position="274"/>
    </location>
</feature>